<keyword evidence="4" id="KW-1185">Reference proteome</keyword>
<reference evidence="4" key="1">
    <citation type="submission" date="2016-11" db="EMBL/GenBank/DDBJ databases">
        <authorList>
            <person name="Varghese N."/>
            <person name="Submissions S."/>
        </authorList>
    </citation>
    <scope>NUCLEOTIDE SEQUENCE [LARGE SCALE GENOMIC DNA]</scope>
    <source>
        <strain evidence="4">DSM 3071</strain>
    </source>
</reference>
<dbReference type="GeneID" id="89511778"/>
<proteinExistence type="predicted"/>
<evidence type="ECO:0000313" key="4">
    <source>
        <dbReference type="Proteomes" id="UP000184278"/>
    </source>
</evidence>
<feature type="transmembrane region" description="Helical" evidence="1">
    <location>
        <begin position="36"/>
        <end position="56"/>
    </location>
</feature>
<dbReference type="InterPro" id="IPR026870">
    <property type="entry name" value="Zinc_ribbon_dom"/>
</dbReference>
<keyword evidence="1" id="KW-1133">Transmembrane helix</keyword>
<evidence type="ECO:0000313" key="3">
    <source>
        <dbReference type="EMBL" id="SHI56912.1"/>
    </source>
</evidence>
<feature type="domain" description="Zinc-ribbon" evidence="2">
    <location>
        <begin position="3"/>
        <end position="24"/>
    </location>
</feature>
<dbReference type="EMBL" id="FQXK01000033">
    <property type="protein sequence ID" value="SHI56912.1"/>
    <property type="molecule type" value="Genomic_DNA"/>
</dbReference>
<evidence type="ECO:0000259" key="2">
    <source>
        <dbReference type="Pfam" id="PF13240"/>
    </source>
</evidence>
<organism evidence="3 4">
    <name type="scientific">Butyrivibrio fibrisolvens DSM 3071</name>
    <dbReference type="NCBI Taxonomy" id="1121131"/>
    <lineage>
        <taxon>Bacteria</taxon>
        <taxon>Bacillati</taxon>
        <taxon>Bacillota</taxon>
        <taxon>Clostridia</taxon>
        <taxon>Lachnospirales</taxon>
        <taxon>Lachnospiraceae</taxon>
        <taxon>Butyrivibrio</taxon>
    </lineage>
</organism>
<dbReference type="AlphaFoldDB" id="A0A1M6C7E3"/>
<evidence type="ECO:0000256" key="1">
    <source>
        <dbReference type="SAM" id="Phobius"/>
    </source>
</evidence>
<keyword evidence="1" id="KW-0472">Membrane</keyword>
<name>A0A1M6C7E3_BUTFI</name>
<protein>
    <submittedName>
        <fullName evidence="3">Zinc-ribbon domain-containing protein</fullName>
    </submittedName>
</protein>
<gene>
    <name evidence="3" type="ORF">SAMN02745229_03297</name>
</gene>
<keyword evidence="1" id="KW-0812">Transmembrane</keyword>
<sequence>MNCTNCQREIPDNIKFCPNCGQPVQIKKTKGKAKKVILALVLSFVILASFIGYRIYSSHNEEEKPSIEYKYLNGITYCTDGVIYVDPDITDDSDPYVLGTEDEELVDECSFIYLSTFSPDTSTIFYIADMEEKKTEVCGSLYSVKTEDITSDADETRKRSTLIAKDVSEYYVPSGRDNGVLYQNVDEELYFYSDYGNEYLMDIDGISDVNCIYNYGSSHILLTLKEGKKKSSTSMYIGSGYDVYHYDSATQKLSIIDDDASIPVGKYNKLVYTKNINNKTNSLDMCMSEITDDGIKTTKIDEDVNNIDETYFTDDITHITYTKKGEHYEDDYTYDLFSYDNGTITELGEIDLARTTTEYVTFFNYYEPDDEKKNDTQYYTTGTSEVFESPFTKVLNAQVAIDEGKILIQALNEDSVSCVYLCDVAYGKEISNIQMVAYNACVSGSYSTNYLFYAAGEKTRNLYISGDGTYKLMMHSVPSQTSVYVKTTPVMDDNAYFFLVNLLDYDTSSSIYDIYIRDNDKYLSRVETMVENIMITGKGAVYTKDKALYYYSAETNEVEKIADGTYYYEVGNKYETSIPLSTYIY</sequence>
<dbReference type="Pfam" id="PF13240">
    <property type="entry name" value="Zn_Ribbon_1"/>
    <property type="match status" value="1"/>
</dbReference>
<dbReference type="RefSeq" id="WP_167562753.1">
    <property type="nucleotide sequence ID" value="NZ_FQXK01000033.1"/>
</dbReference>
<dbReference type="Proteomes" id="UP000184278">
    <property type="component" value="Unassembled WGS sequence"/>
</dbReference>
<accession>A0A1M6C7E3</accession>